<dbReference type="OrthoDB" id="9816041at2"/>
<feature type="transmembrane region" description="Helical" evidence="7">
    <location>
        <begin position="325"/>
        <end position="348"/>
    </location>
</feature>
<dbReference type="Pfam" id="PF07690">
    <property type="entry name" value="MFS_1"/>
    <property type="match status" value="1"/>
</dbReference>
<dbReference type="PRINTS" id="PR01036">
    <property type="entry name" value="TCRTETB"/>
</dbReference>
<dbReference type="EMBL" id="SWFM01000001">
    <property type="protein sequence ID" value="TKD72493.1"/>
    <property type="molecule type" value="Genomic_DNA"/>
</dbReference>
<organism evidence="9 10">
    <name type="scientific">Guptibacillus hwajinpoensis</name>
    <dbReference type="NCBI Taxonomy" id="208199"/>
    <lineage>
        <taxon>Bacteria</taxon>
        <taxon>Bacillati</taxon>
        <taxon>Bacillota</taxon>
        <taxon>Bacilli</taxon>
        <taxon>Bacillales</taxon>
        <taxon>Guptibacillaceae</taxon>
        <taxon>Guptibacillus</taxon>
    </lineage>
</organism>
<feature type="transmembrane region" description="Helical" evidence="7">
    <location>
        <begin position="225"/>
        <end position="246"/>
    </location>
</feature>
<dbReference type="GO" id="GO:0022857">
    <property type="term" value="F:transmembrane transporter activity"/>
    <property type="evidence" value="ECO:0007669"/>
    <property type="project" value="InterPro"/>
</dbReference>
<dbReference type="InterPro" id="IPR004638">
    <property type="entry name" value="EmrB-like"/>
</dbReference>
<gene>
    <name evidence="9" type="ORF">FBF83_06885</name>
</gene>
<feature type="transmembrane region" description="Helical" evidence="7">
    <location>
        <begin position="464"/>
        <end position="493"/>
    </location>
</feature>
<feature type="transmembrane region" description="Helical" evidence="7">
    <location>
        <begin position="192"/>
        <end position="213"/>
    </location>
</feature>
<evidence type="ECO:0000313" key="10">
    <source>
        <dbReference type="Proteomes" id="UP000310541"/>
    </source>
</evidence>
<feature type="transmembrane region" description="Helical" evidence="7">
    <location>
        <begin position="134"/>
        <end position="155"/>
    </location>
</feature>
<evidence type="ECO:0000256" key="3">
    <source>
        <dbReference type="ARBA" id="ARBA00022475"/>
    </source>
</evidence>
<feature type="transmembrane region" description="Helical" evidence="7">
    <location>
        <begin position="43"/>
        <end position="65"/>
    </location>
</feature>
<dbReference type="PROSITE" id="PS50850">
    <property type="entry name" value="MFS"/>
    <property type="match status" value="1"/>
</dbReference>
<comment type="subcellular location">
    <subcellularLocation>
        <location evidence="1">Cell membrane</location>
        <topology evidence="1">Multi-pass membrane protein</topology>
    </subcellularLocation>
</comment>
<dbReference type="Proteomes" id="UP000310541">
    <property type="component" value="Unassembled WGS sequence"/>
</dbReference>
<dbReference type="GO" id="GO:0005886">
    <property type="term" value="C:plasma membrane"/>
    <property type="evidence" value="ECO:0007669"/>
    <property type="project" value="UniProtKB-SubCell"/>
</dbReference>
<feature type="transmembrane region" description="Helical" evidence="7">
    <location>
        <begin position="77"/>
        <end position="97"/>
    </location>
</feature>
<dbReference type="InterPro" id="IPR020846">
    <property type="entry name" value="MFS_dom"/>
</dbReference>
<feature type="transmembrane region" description="Helical" evidence="7">
    <location>
        <begin position="106"/>
        <end position="128"/>
    </location>
</feature>
<feature type="transmembrane region" description="Helical" evidence="7">
    <location>
        <begin position="423"/>
        <end position="444"/>
    </location>
</feature>
<dbReference type="SUPFAM" id="SSF103473">
    <property type="entry name" value="MFS general substrate transporter"/>
    <property type="match status" value="1"/>
</dbReference>
<dbReference type="Gene3D" id="1.20.1250.20">
    <property type="entry name" value="MFS general substrate transporter like domains"/>
    <property type="match status" value="1"/>
</dbReference>
<dbReference type="AlphaFoldDB" id="A0A4U1MMH9"/>
<dbReference type="NCBIfam" id="TIGR00711">
    <property type="entry name" value="efflux_EmrB"/>
    <property type="match status" value="1"/>
</dbReference>
<keyword evidence="5 7" id="KW-1133">Transmembrane helix</keyword>
<feature type="domain" description="Major facilitator superfamily (MFS) profile" evidence="8">
    <location>
        <begin position="39"/>
        <end position="498"/>
    </location>
</feature>
<evidence type="ECO:0000256" key="5">
    <source>
        <dbReference type="ARBA" id="ARBA00022989"/>
    </source>
</evidence>
<accession>A0A4U1MMH9</accession>
<evidence type="ECO:0000259" key="8">
    <source>
        <dbReference type="PROSITE" id="PS50850"/>
    </source>
</evidence>
<name>A0A4U1MMH9_9BACL</name>
<keyword evidence="2" id="KW-0813">Transport</keyword>
<reference evidence="9 10" key="1">
    <citation type="submission" date="2019-04" db="EMBL/GenBank/DDBJ databases">
        <title>Genome sequence of Bacillus hwajinpoensis strain Y2.</title>
        <authorList>
            <person name="Fair J.L."/>
            <person name="Maclea K.S."/>
        </authorList>
    </citation>
    <scope>NUCLEOTIDE SEQUENCE [LARGE SCALE GENOMIC DNA]</scope>
    <source>
        <strain evidence="9 10">Y2</strain>
    </source>
</reference>
<keyword evidence="6 7" id="KW-0472">Membrane</keyword>
<evidence type="ECO:0000256" key="6">
    <source>
        <dbReference type="ARBA" id="ARBA00023136"/>
    </source>
</evidence>
<dbReference type="InterPro" id="IPR011701">
    <property type="entry name" value="MFS"/>
</dbReference>
<feature type="transmembrane region" description="Helical" evidence="7">
    <location>
        <begin position="258"/>
        <end position="274"/>
    </location>
</feature>
<dbReference type="PANTHER" id="PTHR42718:SF43">
    <property type="entry name" value="LINCOMYCIN RESISTANCE PROTEIN LMRB"/>
    <property type="match status" value="1"/>
</dbReference>
<sequence length="513" mass="55814">MPITSNDLIYERKKGRLKVENKKTYEFLAEDPEFNVKPVMISLIIGAFFAILNETLLNIALTTLMERFSVTPATVQWMATGFMLVMGILTPISALLLQSYTTRQMFLGTMTIFTFGTVICAIAPTFSILLGGRLLQAVGTGLLIPIIFNTFLLVFPPERRGTVMGTIGLVIMFAPAIGPTLSGLIVEHLGWRYLFITVIPFALFSIGFGYKFLKNVGEVTKPKVDIPSIVLSTLGFGGVVLGFSFAGEGDVGYLTPKVFLPLVIGVIALIYFVFRQLKLKEPLLDVRVFQYPMFTVAAVLFIIIIMAMFSSEIILPMYMQGPLGLTAATAGLILLPGSLLNGLMSPVMGKLFDKFGPRKLIIPASVVLTGVMFTFSTIGLTTPIWLIIVSYVLLMVSISAIMMPAQTNGLNGLPKHLYPHGTAIMNTLQPVSGAIGVSVFISIMTNRQQAYLDQASNPTNAETISQSLVSGVGLVYLVAFGLTIVGLIVALFIRKAVPEERRDQSEQPVVNES</sequence>
<evidence type="ECO:0000256" key="2">
    <source>
        <dbReference type="ARBA" id="ARBA00022448"/>
    </source>
</evidence>
<dbReference type="PANTHER" id="PTHR42718">
    <property type="entry name" value="MAJOR FACILITATOR SUPERFAMILY MULTIDRUG TRANSPORTER MFSC"/>
    <property type="match status" value="1"/>
</dbReference>
<evidence type="ECO:0000256" key="7">
    <source>
        <dbReference type="SAM" id="Phobius"/>
    </source>
</evidence>
<feature type="transmembrane region" description="Helical" evidence="7">
    <location>
        <begin position="294"/>
        <end position="319"/>
    </location>
</feature>
<feature type="transmembrane region" description="Helical" evidence="7">
    <location>
        <begin position="360"/>
        <end position="378"/>
    </location>
</feature>
<dbReference type="Gene3D" id="1.20.1720.10">
    <property type="entry name" value="Multidrug resistance protein D"/>
    <property type="match status" value="1"/>
</dbReference>
<protein>
    <submittedName>
        <fullName evidence="9">Multidrug efflux MFS transporter</fullName>
    </submittedName>
</protein>
<feature type="transmembrane region" description="Helical" evidence="7">
    <location>
        <begin position="384"/>
        <end position="402"/>
    </location>
</feature>
<dbReference type="CDD" id="cd17503">
    <property type="entry name" value="MFS_LmrB_MDR_like"/>
    <property type="match status" value="1"/>
</dbReference>
<evidence type="ECO:0000256" key="1">
    <source>
        <dbReference type="ARBA" id="ARBA00004651"/>
    </source>
</evidence>
<comment type="caution">
    <text evidence="9">The sequence shown here is derived from an EMBL/GenBank/DDBJ whole genome shotgun (WGS) entry which is preliminary data.</text>
</comment>
<feature type="transmembrane region" description="Helical" evidence="7">
    <location>
        <begin position="167"/>
        <end position="186"/>
    </location>
</feature>
<evidence type="ECO:0000256" key="4">
    <source>
        <dbReference type="ARBA" id="ARBA00022692"/>
    </source>
</evidence>
<keyword evidence="4 7" id="KW-0812">Transmembrane</keyword>
<proteinExistence type="predicted"/>
<dbReference type="InterPro" id="IPR036259">
    <property type="entry name" value="MFS_trans_sf"/>
</dbReference>
<keyword evidence="3" id="KW-1003">Cell membrane</keyword>
<evidence type="ECO:0000313" key="9">
    <source>
        <dbReference type="EMBL" id="TKD72493.1"/>
    </source>
</evidence>